<organism evidence="1 2">
    <name type="scientific">Folsomia candida</name>
    <name type="common">Springtail</name>
    <dbReference type="NCBI Taxonomy" id="158441"/>
    <lineage>
        <taxon>Eukaryota</taxon>
        <taxon>Metazoa</taxon>
        <taxon>Ecdysozoa</taxon>
        <taxon>Arthropoda</taxon>
        <taxon>Hexapoda</taxon>
        <taxon>Collembola</taxon>
        <taxon>Entomobryomorpha</taxon>
        <taxon>Isotomoidea</taxon>
        <taxon>Isotomidae</taxon>
        <taxon>Proisotominae</taxon>
        <taxon>Folsomia</taxon>
    </lineage>
</organism>
<keyword evidence="2" id="KW-1185">Reference proteome</keyword>
<comment type="caution">
    <text evidence="1">The sequence shown here is derived from an EMBL/GenBank/DDBJ whole genome shotgun (WGS) entry which is preliminary data.</text>
</comment>
<dbReference type="AlphaFoldDB" id="A0A226EAK7"/>
<accession>A0A226EAK7</accession>
<name>A0A226EAK7_FOLCA</name>
<evidence type="ECO:0000313" key="2">
    <source>
        <dbReference type="Proteomes" id="UP000198287"/>
    </source>
</evidence>
<evidence type="ECO:0000313" key="1">
    <source>
        <dbReference type="EMBL" id="OXA53676.1"/>
    </source>
</evidence>
<gene>
    <name evidence="1" type="ORF">Fcan01_10184</name>
</gene>
<reference evidence="1 2" key="1">
    <citation type="submission" date="2015-12" db="EMBL/GenBank/DDBJ databases">
        <title>The genome of Folsomia candida.</title>
        <authorList>
            <person name="Faddeeva A."/>
            <person name="Derks M.F."/>
            <person name="Anvar Y."/>
            <person name="Smit S."/>
            <person name="Van Straalen N."/>
            <person name="Roelofs D."/>
        </authorList>
    </citation>
    <scope>NUCLEOTIDE SEQUENCE [LARGE SCALE GENOMIC DNA]</scope>
    <source>
        <strain evidence="1 2">VU population</strain>
        <tissue evidence="1">Whole body</tissue>
    </source>
</reference>
<proteinExistence type="predicted"/>
<sequence>MSLVELPGIPVESLVDVIKKFDIAISKGHDLFHETCRIVVQLRERQEDPRYQGYDEVIAKERKQLEEYKDILFAKLMNLESRKRDMLRRDFEDAVERIKVVEQPEV</sequence>
<dbReference type="EMBL" id="LNIX01000005">
    <property type="protein sequence ID" value="OXA53676.1"/>
    <property type="molecule type" value="Genomic_DNA"/>
</dbReference>
<dbReference type="Proteomes" id="UP000198287">
    <property type="component" value="Unassembled WGS sequence"/>
</dbReference>
<protein>
    <submittedName>
        <fullName evidence="1">Uncharacterized protein</fullName>
    </submittedName>
</protein>